<reference evidence="9 10" key="1">
    <citation type="submission" date="2018-08" db="EMBL/GenBank/DDBJ databases">
        <title>A genome reference for cultivated species of the human gut microbiota.</title>
        <authorList>
            <person name="Zou Y."/>
            <person name="Xue W."/>
            <person name="Luo G."/>
        </authorList>
    </citation>
    <scope>NUCLEOTIDE SEQUENCE [LARGE SCALE GENOMIC DNA]</scope>
    <source>
        <strain evidence="9 10">AF36-7BH</strain>
    </source>
</reference>
<organism evidence="9 10">
    <name type="scientific">Lachnospira eligens</name>
    <dbReference type="NCBI Taxonomy" id="39485"/>
    <lineage>
        <taxon>Bacteria</taxon>
        <taxon>Bacillati</taxon>
        <taxon>Bacillota</taxon>
        <taxon>Clostridia</taxon>
        <taxon>Lachnospirales</taxon>
        <taxon>Lachnospiraceae</taxon>
        <taxon>Lachnospira</taxon>
    </lineage>
</organism>
<dbReference type="CDD" id="cd01335">
    <property type="entry name" value="Radical_SAM"/>
    <property type="match status" value="1"/>
</dbReference>
<comment type="caution">
    <text evidence="9">The sequence shown here is derived from an EMBL/GenBank/DDBJ whole genome shotgun (WGS) entry which is preliminary data.</text>
</comment>
<dbReference type="PANTHER" id="PTHR43787">
    <property type="entry name" value="FEMO COFACTOR BIOSYNTHESIS PROTEIN NIFB-RELATED"/>
    <property type="match status" value="1"/>
</dbReference>
<protein>
    <submittedName>
        <fullName evidence="9">Radical SAM protein</fullName>
    </submittedName>
</protein>
<evidence type="ECO:0000259" key="8">
    <source>
        <dbReference type="Pfam" id="PF04055"/>
    </source>
</evidence>
<accession>A0A415MBG6</accession>
<keyword evidence="3" id="KW-0949">S-adenosyl-L-methionine</keyword>
<dbReference type="SUPFAM" id="SSF102114">
    <property type="entry name" value="Radical SAM enzymes"/>
    <property type="match status" value="1"/>
</dbReference>
<evidence type="ECO:0000256" key="3">
    <source>
        <dbReference type="ARBA" id="ARBA00022691"/>
    </source>
</evidence>
<dbReference type="GO" id="GO:0051539">
    <property type="term" value="F:4 iron, 4 sulfur cluster binding"/>
    <property type="evidence" value="ECO:0007669"/>
    <property type="project" value="UniProtKB-KW"/>
</dbReference>
<keyword evidence="4" id="KW-0479">Metal-binding</keyword>
<evidence type="ECO:0000256" key="6">
    <source>
        <dbReference type="ARBA" id="ARBA00023014"/>
    </source>
</evidence>
<dbReference type="Proteomes" id="UP000285201">
    <property type="component" value="Unassembled WGS sequence"/>
</dbReference>
<proteinExistence type="predicted"/>
<dbReference type="RefSeq" id="WP_118265277.1">
    <property type="nucleotide sequence ID" value="NZ_QRKY01000004.1"/>
</dbReference>
<dbReference type="InterPro" id="IPR007197">
    <property type="entry name" value="rSAM"/>
</dbReference>
<dbReference type="InterPro" id="IPR013785">
    <property type="entry name" value="Aldolase_TIM"/>
</dbReference>
<dbReference type="AlphaFoldDB" id="A0A415MBG6"/>
<dbReference type="PANTHER" id="PTHR43787:SF10">
    <property type="entry name" value="COFACTOR MODIFYING PROTEIN"/>
    <property type="match status" value="1"/>
</dbReference>
<dbReference type="SFLD" id="SFLDG01067">
    <property type="entry name" value="SPASM/twitch_domain_containing"/>
    <property type="match status" value="1"/>
</dbReference>
<keyword evidence="2" id="KW-0004">4Fe-4S</keyword>
<keyword evidence="6" id="KW-0411">Iron-sulfur</keyword>
<sequence length="407" mass="47017">MTIVFGAGKEAETYIREFSGTDEIVCYDNDRRKWGKTISGIPIITLEKYLETLRASKCKIIDTISNKTALYFLKDTCGEMHEVYCLHNKELKQLNLNDLRDYERELEAVESEKIKKYKAMVASGQIKSEFALEHYKKYIRHRENDYSWPEINSVELTNYCNLKCPNCPTPTCKRPKGFMPKEVFDKAMEYVTPDMDSYFSLHGLGEPLLHPQFFECVRRVAELEKPILISTNGVLFDKQKADDLLELLSGASKSKLFISFHTKTSVENWKNAVELLQQKQIKNVELFGQILEHNESEAIGWLSESGINDPFNNQYIRYVTSHSFAGGVEGRRTCYSDVEVKNRFRNCYFVKNNCTAVAWDGRLKVCCLDSELEGIGGTVFDVEKLTHKNTPYKLCHYCDPDWTSNYQ</sequence>
<keyword evidence="5" id="KW-0408">Iron</keyword>
<evidence type="ECO:0000256" key="4">
    <source>
        <dbReference type="ARBA" id="ARBA00022723"/>
    </source>
</evidence>
<dbReference type="Gene3D" id="3.20.20.70">
    <property type="entry name" value="Aldolase class I"/>
    <property type="match status" value="1"/>
</dbReference>
<dbReference type="InterPro" id="IPR058240">
    <property type="entry name" value="rSAM_sf"/>
</dbReference>
<evidence type="ECO:0000256" key="5">
    <source>
        <dbReference type="ARBA" id="ARBA00023004"/>
    </source>
</evidence>
<name>A0A415MBG6_9FIRM</name>
<evidence type="ECO:0000256" key="2">
    <source>
        <dbReference type="ARBA" id="ARBA00022485"/>
    </source>
</evidence>
<dbReference type="GO" id="GO:0046872">
    <property type="term" value="F:metal ion binding"/>
    <property type="evidence" value="ECO:0007669"/>
    <property type="project" value="UniProtKB-KW"/>
</dbReference>
<dbReference type="SFLD" id="SFLDS00029">
    <property type="entry name" value="Radical_SAM"/>
    <property type="match status" value="1"/>
</dbReference>
<evidence type="ECO:0000256" key="1">
    <source>
        <dbReference type="ARBA" id="ARBA00001966"/>
    </source>
</evidence>
<dbReference type="EMBL" id="QROY01000005">
    <property type="protein sequence ID" value="RHL68640.1"/>
    <property type="molecule type" value="Genomic_DNA"/>
</dbReference>
<dbReference type="Pfam" id="PF04055">
    <property type="entry name" value="Radical_SAM"/>
    <property type="match status" value="1"/>
</dbReference>
<evidence type="ECO:0000313" key="10">
    <source>
        <dbReference type="Proteomes" id="UP000285201"/>
    </source>
</evidence>
<feature type="coiled-coil region" evidence="7">
    <location>
        <begin position="92"/>
        <end position="119"/>
    </location>
</feature>
<comment type="cofactor">
    <cofactor evidence="1">
        <name>[4Fe-4S] cluster</name>
        <dbReference type="ChEBI" id="CHEBI:49883"/>
    </cofactor>
</comment>
<feature type="domain" description="Radical SAM core" evidence="8">
    <location>
        <begin position="154"/>
        <end position="262"/>
    </location>
</feature>
<evidence type="ECO:0000256" key="7">
    <source>
        <dbReference type="SAM" id="Coils"/>
    </source>
</evidence>
<dbReference type="GO" id="GO:0003824">
    <property type="term" value="F:catalytic activity"/>
    <property type="evidence" value="ECO:0007669"/>
    <property type="project" value="InterPro"/>
</dbReference>
<keyword evidence="7" id="KW-0175">Coiled coil</keyword>
<evidence type="ECO:0000313" key="9">
    <source>
        <dbReference type="EMBL" id="RHL68640.1"/>
    </source>
</evidence>
<gene>
    <name evidence="9" type="ORF">DW007_07450</name>
</gene>